<dbReference type="InterPro" id="IPR006861">
    <property type="entry name" value="HABP4_PAIRBP1-bd"/>
</dbReference>
<organism evidence="3 4">
    <name type="scientific">Neolentinus lepideus HHB14362 ss-1</name>
    <dbReference type="NCBI Taxonomy" id="1314782"/>
    <lineage>
        <taxon>Eukaryota</taxon>
        <taxon>Fungi</taxon>
        <taxon>Dikarya</taxon>
        <taxon>Basidiomycota</taxon>
        <taxon>Agaricomycotina</taxon>
        <taxon>Agaricomycetes</taxon>
        <taxon>Gloeophyllales</taxon>
        <taxon>Gloeophyllaceae</taxon>
        <taxon>Neolentinus</taxon>
    </lineage>
</organism>
<feature type="region of interest" description="Disordered" evidence="1">
    <location>
        <begin position="1"/>
        <end position="39"/>
    </location>
</feature>
<protein>
    <recommendedName>
        <fullName evidence="2">Hyaluronan/mRNA-binding protein domain-containing protein</fullName>
    </recommendedName>
</protein>
<evidence type="ECO:0000313" key="3">
    <source>
        <dbReference type="EMBL" id="KZT22023.1"/>
    </source>
</evidence>
<dbReference type="InParanoid" id="A0A165Q7C1"/>
<name>A0A165Q7C1_9AGAM</name>
<feature type="domain" description="Hyaluronan/mRNA-binding protein" evidence="2">
    <location>
        <begin position="22"/>
        <end position="70"/>
    </location>
</feature>
<feature type="compositionally biased region" description="Basic and acidic residues" evidence="1">
    <location>
        <begin position="73"/>
        <end position="82"/>
    </location>
</feature>
<evidence type="ECO:0000256" key="1">
    <source>
        <dbReference type="SAM" id="MobiDB-lite"/>
    </source>
</evidence>
<dbReference type="STRING" id="1314782.A0A165Q7C1"/>
<sequence length="141" mass="15158">MTRTARANYPRAVSKDRSEARNGLDNSTKKQGAGPHNWGSLEHEMQLEAAGIADEELELVEEEQEGVPVTRAVHADRQRPTIDRSTGSMSEEELAAAREIRRRAAKGGVDLSAIARSSAAVSTSPPNRTIPIANDADVSAI</sequence>
<dbReference type="OrthoDB" id="2562681at2759"/>
<gene>
    <name evidence="3" type="ORF">NEOLEDRAFT_1072542</name>
</gene>
<keyword evidence="4" id="KW-1185">Reference proteome</keyword>
<dbReference type="EMBL" id="KV425600">
    <property type="protein sequence ID" value="KZT22023.1"/>
    <property type="molecule type" value="Genomic_DNA"/>
</dbReference>
<evidence type="ECO:0000259" key="2">
    <source>
        <dbReference type="Pfam" id="PF04774"/>
    </source>
</evidence>
<dbReference type="Proteomes" id="UP000076761">
    <property type="component" value="Unassembled WGS sequence"/>
</dbReference>
<reference evidence="3 4" key="1">
    <citation type="journal article" date="2016" name="Mol. Biol. Evol.">
        <title>Comparative Genomics of Early-Diverging Mushroom-Forming Fungi Provides Insights into the Origins of Lignocellulose Decay Capabilities.</title>
        <authorList>
            <person name="Nagy L.G."/>
            <person name="Riley R."/>
            <person name="Tritt A."/>
            <person name="Adam C."/>
            <person name="Daum C."/>
            <person name="Floudas D."/>
            <person name="Sun H."/>
            <person name="Yadav J.S."/>
            <person name="Pangilinan J."/>
            <person name="Larsson K.H."/>
            <person name="Matsuura K."/>
            <person name="Barry K."/>
            <person name="Labutti K."/>
            <person name="Kuo R."/>
            <person name="Ohm R.A."/>
            <person name="Bhattacharya S.S."/>
            <person name="Shirouzu T."/>
            <person name="Yoshinaga Y."/>
            <person name="Martin F.M."/>
            <person name="Grigoriev I.V."/>
            <person name="Hibbett D.S."/>
        </authorList>
    </citation>
    <scope>NUCLEOTIDE SEQUENCE [LARGE SCALE GENOMIC DNA]</scope>
    <source>
        <strain evidence="3 4">HHB14362 ss-1</strain>
    </source>
</reference>
<feature type="compositionally biased region" description="Basic and acidic residues" evidence="1">
    <location>
        <begin position="13"/>
        <end position="22"/>
    </location>
</feature>
<accession>A0A165Q7C1</accession>
<evidence type="ECO:0000313" key="4">
    <source>
        <dbReference type="Proteomes" id="UP000076761"/>
    </source>
</evidence>
<feature type="region of interest" description="Disordered" evidence="1">
    <location>
        <begin position="64"/>
        <end position="92"/>
    </location>
</feature>
<dbReference type="Pfam" id="PF04774">
    <property type="entry name" value="HABP4_PAI-RBP1"/>
    <property type="match status" value="1"/>
</dbReference>
<feature type="region of interest" description="Disordered" evidence="1">
    <location>
        <begin position="118"/>
        <end position="141"/>
    </location>
</feature>
<dbReference type="AlphaFoldDB" id="A0A165Q7C1"/>
<proteinExistence type="predicted"/>